<name>A0A229SHX5_9PSEU</name>
<evidence type="ECO:0000313" key="2">
    <source>
        <dbReference type="Proteomes" id="UP000215223"/>
    </source>
</evidence>
<evidence type="ECO:0000313" key="1">
    <source>
        <dbReference type="EMBL" id="OXM58480.1"/>
    </source>
</evidence>
<dbReference type="Proteomes" id="UP000215223">
    <property type="component" value="Unassembled WGS sequence"/>
</dbReference>
<comment type="caution">
    <text evidence="1">The sequence shown here is derived from an EMBL/GenBank/DDBJ whole genome shotgun (WGS) entry which is preliminary data.</text>
</comment>
<protein>
    <submittedName>
        <fullName evidence="1">Uncharacterized protein</fullName>
    </submittedName>
</protein>
<organism evidence="1 2">
    <name type="scientific">Amycolatopsis thailandensis</name>
    <dbReference type="NCBI Taxonomy" id="589330"/>
    <lineage>
        <taxon>Bacteria</taxon>
        <taxon>Bacillati</taxon>
        <taxon>Actinomycetota</taxon>
        <taxon>Actinomycetes</taxon>
        <taxon>Pseudonocardiales</taxon>
        <taxon>Pseudonocardiaceae</taxon>
        <taxon>Amycolatopsis</taxon>
    </lineage>
</organism>
<gene>
    <name evidence="1" type="ORF">CFP71_02750</name>
</gene>
<dbReference type="RefSeq" id="WP_093932241.1">
    <property type="nucleotide sequence ID" value="NZ_JBHUSO010000082.1"/>
</dbReference>
<dbReference type="AlphaFoldDB" id="A0A229SHX5"/>
<dbReference type="EMBL" id="NMQT01000011">
    <property type="protein sequence ID" value="OXM58480.1"/>
    <property type="molecule type" value="Genomic_DNA"/>
</dbReference>
<keyword evidence="2" id="KW-1185">Reference proteome</keyword>
<proteinExistence type="predicted"/>
<sequence length="91" mass="9585">MAMLRRITWAEMESPRKHKESQDMMLIRRAASAGVLALAVAGSVLSLSGADAGWLGHDGAAASSDRGANLASFDHELRNISGGCAQFPCDI</sequence>
<accession>A0A229SHX5</accession>
<reference evidence="1 2" key="1">
    <citation type="submission" date="2017-07" db="EMBL/GenBank/DDBJ databases">
        <title>Amycolatopsis thailandensis Genome sequencing and assembly.</title>
        <authorList>
            <person name="Kaur N."/>
            <person name="Mayilraj S."/>
        </authorList>
    </citation>
    <scope>NUCLEOTIDE SEQUENCE [LARGE SCALE GENOMIC DNA]</scope>
    <source>
        <strain evidence="1 2">JCM 16380</strain>
    </source>
</reference>